<feature type="modified residue" description="4-aspartylphosphate" evidence="6">
    <location>
        <position position="63"/>
    </location>
</feature>
<dbReference type="GO" id="GO:0000156">
    <property type="term" value="F:phosphorelay response regulator activity"/>
    <property type="evidence" value="ECO:0007669"/>
    <property type="project" value="TreeGrafter"/>
</dbReference>
<keyword evidence="11" id="KW-1185">Reference proteome</keyword>
<evidence type="ECO:0000256" key="6">
    <source>
        <dbReference type="PROSITE-ProRule" id="PRU00169"/>
    </source>
</evidence>
<dbReference type="SMART" id="SM00448">
    <property type="entry name" value="REC"/>
    <property type="match status" value="1"/>
</dbReference>
<feature type="domain" description="Response regulatory" evidence="8">
    <location>
        <begin position="14"/>
        <end position="128"/>
    </location>
</feature>
<dbReference type="InterPro" id="IPR011006">
    <property type="entry name" value="CheY-like_superfamily"/>
</dbReference>
<reference evidence="10" key="1">
    <citation type="submission" date="2022-09" db="EMBL/GenBank/DDBJ databases">
        <title>Culturomic study of gut microbiota in children with autism spectrum disorder.</title>
        <authorList>
            <person name="Efimov B.A."/>
            <person name="Chaplin A.V."/>
            <person name="Sokolova S.R."/>
            <person name="Pikina A.P."/>
            <person name="Korzhanova M."/>
            <person name="Belova V."/>
            <person name="Korostin D."/>
        </authorList>
    </citation>
    <scope>NUCLEOTIDE SEQUENCE</scope>
    <source>
        <strain evidence="10">ASD5510</strain>
    </source>
</reference>
<dbReference type="PROSITE" id="PS51755">
    <property type="entry name" value="OMPR_PHOB"/>
    <property type="match status" value="1"/>
</dbReference>
<dbReference type="CDD" id="cd00383">
    <property type="entry name" value="trans_reg_C"/>
    <property type="match status" value="1"/>
</dbReference>
<proteinExistence type="predicted"/>
<dbReference type="Gene3D" id="1.10.10.10">
    <property type="entry name" value="Winged helix-like DNA-binding domain superfamily/Winged helix DNA-binding domain"/>
    <property type="match status" value="1"/>
</dbReference>
<evidence type="ECO:0000256" key="2">
    <source>
        <dbReference type="ARBA" id="ARBA00023015"/>
    </source>
</evidence>
<evidence type="ECO:0000256" key="1">
    <source>
        <dbReference type="ARBA" id="ARBA00018672"/>
    </source>
</evidence>
<dbReference type="GO" id="GO:0005829">
    <property type="term" value="C:cytosol"/>
    <property type="evidence" value="ECO:0007669"/>
    <property type="project" value="TreeGrafter"/>
</dbReference>
<dbReference type="InterPro" id="IPR016032">
    <property type="entry name" value="Sig_transdc_resp-reg_C-effctor"/>
</dbReference>
<feature type="domain" description="OmpR/PhoB-type" evidence="9">
    <location>
        <begin position="139"/>
        <end position="239"/>
    </location>
</feature>
<dbReference type="GO" id="GO:0032993">
    <property type="term" value="C:protein-DNA complex"/>
    <property type="evidence" value="ECO:0007669"/>
    <property type="project" value="TreeGrafter"/>
</dbReference>
<feature type="DNA-binding region" description="OmpR/PhoB-type" evidence="7">
    <location>
        <begin position="139"/>
        <end position="239"/>
    </location>
</feature>
<dbReference type="Proteomes" id="UP001065549">
    <property type="component" value="Unassembled WGS sequence"/>
</dbReference>
<dbReference type="Gene3D" id="3.40.50.2300">
    <property type="match status" value="1"/>
</dbReference>
<dbReference type="PANTHER" id="PTHR48111">
    <property type="entry name" value="REGULATOR OF RPOS"/>
    <property type="match status" value="1"/>
</dbReference>
<keyword evidence="2" id="KW-0805">Transcription regulation</keyword>
<evidence type="ECO:0000256" key="4">
    <source>
        <dbReference type="ARBA" id="ARBA00023163"/>
    </source>
</evidence>
<protein>
    <recommendedName>
        <fullName evidence="1">Stage 0 sporulation protein A homolog</fullName>
    </recommendedName>
</protein>
<dbReference type="InterPro" id="IPR036388">
    <property type="entry name" value="WH-like_DNA-bd_sf"/>
</dbReference>
<dbReference type="PROSITE" id="PS50110">
    <property type="entry name" value="RESPONSE_REGULATORY"/>
    <property type="match status" value="1"/>
</dbReference>
<keyword evidence="4" id="KW-0804">Transcription</keyword>
<organism evidence="10 11">
    <name type="scientific">Hominibacterium faecale</name>
    <dbReference type="NCBI Taxonomy" id="2839743"/>
    <lineage>
        <taxon>Bacteria</taxon>
        <taxon>Bacillati</taxon>
        <taxon>Bacillota</taxon>
        <taxon>Clostridia</taxon>
        <taxon>Peptostreptococcales</taxon>
        <taxon>Anaerovoracaceae</taxon>
        <taxon>Hominibacterium</taxon>
    </lineage>
</organism>
<comment type="function">
    <text evidence="5">May play the central regulatory role in sporulation. It may be an element of the effector pathway responsible for the activation of sporulation genes in response to nutritional stress. Spo0A may act in concert with spo0H (a sigma factor) to control the expression of some genes that are critical to the sporulation process.</text>
</comment>
<keyword evidence="3 7" id="KW-0238">DNA-binding</keyword>
<sequence>MDHQITIDHAHTNKLLLLEDDWSLVDGLSYSLKKNGFDVDIARTLEEAKKFLLHGEYDLLLLDITLPDGSGFEICEYVRGHGNQVPIIFLTALDEEVNVIRGLDCGGDDYITKPFKLGELCSRIRALLRRAGMSKESEASRLCRGDITIDLLASRALLRGVPLELTGAEYKLLCLLVRNADRTVTREVIFNELWDGAGNFVDDNTLSVYIRRLREKIESDPSHPDHLLTVRGFGYQWKEVQI</sequence>
<comment type="caution">
    <text evidence="10">The sequence shown here is derived from an EMBL/GenBank/DDBJ whole genome shotgun (WGS) entry which is preliminary data.</text>
</comment>
<evidence type="ECO:0000313" key="11">
    <source>
        <dbReference type="Proteomes" id="UP001065549"/>
    </source>
</evidence>
<accession>A0A9J6QUU6</accession>
<dbReference type="InterPro" id="IPR001789">
    <property type="entry name" value="Sig_transdc_resp-reg_receiver"/>
</dbReference>
<dbReference type="Gene3D" id="6.10.250.690">
    <property type="match status" value="1"/>
</dbReference>
<dbReference type="SUPFAM" id="SSF52172">
    <property type="entry name" value="CheY-like"/>
    <property type="match status" value="1"/>
</dbReference>
<keyword evidence="6" id="KW-0597">Phosphoprotein</keyword>
<name>A0A9J6QUU6_9FIRM</name>
<dbReference type="EMBL" id="JAOSHN010000002">
    <property type="protein sequence ID" value="MCU7377590.1"/>
    <property type="molecule type" value="Genomic_DNA"/>
</dbReference>
<dbReference type="GO" id="GO:0000976">
    <property type="term" value="F:transcription cis-regulatory region binding"/>
    <property type="evidence" value="ECO:0007669"/>
    <property type="project" value="TreeGrafter"/>
</dbReference>
<dbReference type="RefSeq" id="WP_148397214.1">
    <property type="nucleotide sequence ID" value="NZ_JAJAGH010000016.1"/>
</dbReference>
<gene>
    <name evidence="10" type="ORF">OBO34_04380</name>
</gene>
<evidence type="ECO:0000256" key="3">
    <source>
        <dbReference type="ARBA" id="ARBA00023125"/>
    </source>
</evidence>
<evidence type="ECO:0000259" key="9">
    <source>
        <dbReference type="PROSITE" id="PS51755"/>
    </source>
</evidence>
<dbReference type="InterPro" id="IPR001867">
    <property type="entry name" value="OmpR/PhoB-type_DNA-bd"/>
</dbReference>
<dbReference type="Pfam" id="PF00486">
    <property type="entry name" value="Trans_reg_C"/>
    <property type="match status" value="1"/>
</dbReference>
<dbReference type="Pfam" id="PF00072">
    <property type="entry name" value="Response_reg"/>
    <property type="match status" value="1"/>
</dbReference>
<dbReference type="PANTHER" id="PTHR48111:SF73">
    <property type="entry name" value="ALKALINE PHOSPHATASE SYNTHESIS TRANSCRIPTIONAL REGULATORY PROTEIN PHOP"/>
    <property type="match status" value="1"/>
</dbReference>
<evidence type="ECO:0000256" key="7">
    <source>
        <dbReference type="PROSITE-ProRule" id="PRU01091"/>
    </source>
</evidence>
<dbReference type="InterPro" id="IPR039420">
    <property type="entry name" value="WalR-like"/>
</dbReference>
<evidence type="ECO:0000259" key="8">
    <source>
        <dbReference type="PROSITE" id="PS50110"/>
    </source>
</evidence>
<dbReference type="SUPFAM" id="SSF46894">
    <property type="entry name" value="C-terminal effector domain of the bipartite response regulators"/>
    <property type="match status" value="1"/>
</dbReference>
<dbReference type="SMART" id="SM00862">
    <property type="entry name" value="Trans_reg_C"/>
    <property type="match status" value="1"/>
</dbReference>
<dbReference type="AlphaFoldDB" id="A0A9J6QUU6"/>
<evidence type="ECO:0000313" key="10">
    <source>
        <dbReference type="EMBL" id="MCU7377590.1"/>
    </source>
</evidence>
<dbReference type="GO" id="GO:0006355">
    <property type="term" value="P:regulation of DNA-templated transcription"/>
    <property type="evidence" value="ECO:0007669"/>
    <property type="project" value="InterPro"/>
</dbReference>
<evidence type="ECO:0000256" key="5">
    <source>
        <dbReference type="ARBA" id="ARBA00024867"/>
    </source>
</evidence>